<feature type="domain" description="3-octaprenyl-4-hydroxybenzoate carboxy-lyase-like Rift-related" evidence="2">
    <location>
        <begin position="115"/>
        <end position="314"/>
    </location>
</feature>
<feature type="domain" description="3-octaprenyl-4-hydroxybenzoate carboxy-lyase-like C-terminal" evidence="4">
    <location>
        <begin position="320"/>
        <end position="458"/>
    </location>
</feature>
<dbReference type="Pfam" id="PF20696">
    <property type="entry name" value="UbiD_C"/>
    <property type="match status" value="1"/>
</dbReference>
<dbReference type="Pfam" id="PF01977">
    <property type="entry name" value="UbiD"/>
    <property type="match status" value="1"/>
</dbReference>
<comment type="cofactor">
    <cofactor evidence="1">
        <name>prenylated FMN</name>
        <dbReference type="ChEBI" id="CHEBI:87746"/>
    </cofactor>
    <text evidence="1">Binds 1 prenylated FMN per subunit.</text>
</comment>
<dbReference type="HAMAP" id="MF_01983">
    <property type="entry name" value="UbiD_FDC"/>
    <property type="match status" value="1"/>
</dbReference>
<evidence type="ECO:0000259" key="2">
    <source>
        <dbReference type="Pfam" id="PF01977"/>
    </source>
</evidence>
<keyword evidence="6" id="KW-1185">Reference proteome</keyword>
<comment type="catalytic activity">
    <reaction evidence="1">
        <text>pyrrole-2-carboxylate + H(+) = 1H-pyrrole + CO2</text>
        <dbReference type="Rhea" id="RHEA:31375"/>
        <dbReference type="ChEBI" id="CHEBI:15378"/>
        <dbReference type="ChEBI" id="CHEBI:16526"/>
        <dbReference type="ChEBI" id="CHEBI:19203"/>
        <dbReference type="ChEBI" id="CHEBI:27660"/>
        <dbReference type="EC" id="4.1.1.93"/>
    </reaction>
</comment>
<feature type="active site" description="Proton donor" evidence="1">
    <location>
        <position position="279"/>
    </location>
</feature>
<keyword evidence="1" id="KW-0464">Manganese</keyword>
<feature type="binding site" evidence="1">
    <location>
        <position position="222"/>
    </location>
    <ligand>
        <name>K(+)</name>
        <dbReference type="ChEBI" id="CHEBI:29103"/>
    </ligand>
</feature>
<feature type="binding site" evidence="1">
    <location>
        <position position="189"/>
    </location>
    <ligand>
        <name>Mn(2+)</name>
        <dbReference type="ChEBI" id="CHEBI:29035"/>
    </ligand>
</feature>
<evidence type="ECO:0000313" key="5">
    <source>
        <dbReference type="EMBL" id="MFC6703990.1"/>
    </source>
</evidence>
<dbReference type="InterPro" id="IPR032903">
    <property type="entry name" value="FDC-like"/>
</dbReference>
<keyword evidence="1 5" id="KW-0456">Lyase</keyword>
<evidence type="ECO:0000259" key="4">
    <source>
        <dbReference type="Pfam" id="PF20696"/>
    </source>
</evidence>
<keyword evidence="1" id="KW-0479">Metal-binding</keyword>
<dbReference type="InterPro" id="IPR049383">
    <property type="entry name" value="UbiD-like_N"/>
</dbReference>
<reference evidence="6" key="1">
    <citation type="journal article" date="2019" name="Int. J. Syst. Evol. Microbiol.">
        <title>The Global Catalogue of Microorganisms (GCM) 10K type strain sequencing project: providing services to taxonomists for standard genome sequencing and annotation.</title>
        <authorList>
            <consortium name="The Broad Institute Genomics Platform"/>
            <consortium name="The Broad Institute Genome Sequencing Center for Infectious Disease"/>
            <person name="Wu L."/>
            <person name="Ma J."/>
        </authorList>
    </citation>
    <scope>NUCLEOTIDE SEQUENCE [LARGE SCALE GENOMIC DNA]</scope>
    <source>
        <strain evidence="6">CCUG 58127</strain>
    </source>
</reference>
<comment type="cofactor">
    <cofactor evidence="1">
        <name>Mn(2+)</name>
        <dbReference type="ChEBI" id="CHEBI:29035"/>
    </cofactor>
    <text evidence="1">Binds 1 Mn(2+) per subunit.</text>
</comment>
<dbReference type="InterPro" id="IPR002830">
    <property type="entry name" value="UbiD"/>
</dbReference>
<dbReference type="InterPro" id="IPR049381">
    <property type="entry name" value="UbiD-like_C"/>
</dbReference>
<dbReference type="SUPFAM" id="SSF143968">
    <property type="entry name" value="UbiD C-terminal domain-like"/>
    <property type="match status" value="1"/>
</dbReference>
<feature type="domain" description="3-octaprenyl-4-hydroxybenzoate carboxy-lyase-like N-terminal" evidence="3">
    <location>
        <begin position="11"/>
        <end position="97"/>
    </location>
</feature>
<dbReference type="Proteomes" id="UP001596298">
    <property type="component" value="Unassembled WGS sequence"/>
</dbReference>
<evidence type="ECO:0000256" key="1">
    <source>
        <dbReference type="HAMAP-Rule" id="MF_01983"/>
    </source>
</evidence>
<sequence>MKHIKSLREFIDELNAVGEIQQIDTEVDWNLEIGAIIRRSYDVQAPAPLFTNITDYQDTDFRVLGAPGALSGPTHRFARLALAVGLPADATGQQIVQTLADARARPGIPPVEIPAAEAPCKQNIVTGDDIDLEAFPTPFLHGNDGGRYLQTYGMNIVTTPDGKWTNWSINRMMIAGKDTLACLIPDPQHLGIVRSQWTEIGEPMPIALAIGVEPGLPLVGGMPIPEGADESHYLGALFGEGIEVVRAETVDLLVPATAEIVVEGHISIDETVTEGPFNEFPGYNATDASAKQLFTVSAITYRDAAILPAVAAGPPVEEDHTIIGTTSAAEILHLLRQAGLPVSSAWYNFEAALHWLSVAVRQDWHETTELGSHELVQQIAEVIFAGKPGVNAPKILVVEDDIDITDLDQVVWAFATRSHPEVDRGEFHFPTSPSDQLAVYLSPEEQHTFRAGKVIYNCLLADLFPAGRRPIKGSFENGWPPEIQEKVLADWHRYGFRKVSA</sequence>
<keyword evidence="1" id="KW-0058">Aromatic hydrocarbons catabolism</keyword>
<comment type="cofactor">
    <cofactor evidence="1">
        <name>K(+)</name>
        <dbReference type="ChEBI" id="CHEBI:29103"/>
    </cofactor>
    <text evidence="1">Binds 1 K(+) per subunit.</text>
</comment>
<comment type="caution">
    <text evidence="1">Lacks conserved residue(s) required for the propagation of feature annotation.</text>
</comment>
<dbReference type="NCBIfam" id="TIGR00148">
    <property type="entry name" value="UbiD family decarboxylase"/>
    <property type="match status" value="1"/>
</dbReference>
<accession>A0ABW2AAX0</accession>
<keyword evidence="1" id="KW-0285">Flavoprotein</keyword>
<dbReference type="PANTHER" id="PTHR30108:SF17">
    <property type="entry name" value="FERULIC ACID DECARBOXYLASE 1"/>
    <property type="match status" value="1"/>
</dbReference>
<dbReference type="RefSeq" id="WP_382397823.1">
    <property type="nucleotide sequence ID" value="NZ_JBHSWH010000001.1"/>
</dbReference>
<feature type="binding site" evidence="1">
    <location>
        <position position="230"/>
    </location>
    <ligand>
        <name>prenylated FMN</name>
        <dbReference type="ChEBI" id="CHEBI:87746"/>
    </ligand>
</feature>
<dbReference type="EMBL" id="JBHSWH010000001">
    <property type="protein sequence ID" value="MFC6703990.1"/>
    <property type="molecule type" value="Genomic_DNA"/>
</dbReference>
<keyword evidence="1" id="KW-0288">FMN</keyword>
<feature type="binding site" evidence="1">
    <location>
        <position position="230"/>
    </location>
    <ligand>
        <name>K(+)</name>
        <dbReference type="ChEBI" id="CHEBI:29103"/>
    </ligand>
</feature>
<feature type="binding site" evidence="1">
    <location>
        <position position="171"/>
    </location>
    <ligand>
        <name>prenylated FMN</name>
        <dbReference type="ChEBI" id="CHEBI:87746"/>
    </ligand>
</feature>
<comment type="subunit">
    <text evidence="1">Homodimer.</text>
</comment>
<keyword evidence="1" id="KW-0210">Decarboxylase</keyword>
<feature type="binding site" evidence="1">
    <location>
        <position position="189"/>
    </location>
    <ligand>
        <name>prenylated FMN</name>
        <dbReference type="ChEBI" id="CHEBI:87746"/>
    </ligand>
</feature>
<evidence type="ECO:0000313" key="6">
    <source>
        <dbReference type="Proteomes" id="UP001596298"/>
    </source>
</evidence>
<dbReference type="EC" id="4.1.1.93" evidence="1"/>
<protein>
    <recommendedName>
        <fullName evidence="1">Pyrrole-2-carboxylic acid decarboxylase</fullName>
        <shortName evidence="1">P2C decarboxylase</shortName>
        <ecNumber evidence="1">4.1.1.93</ecNumber>
    </recommendedName>
</protein>
<feature type="binding site" evidence="1">
    <location>
        <position position="167"/>
    </location>
    <ligand>
        <name>K(+)</name>
        <dbReference type="ChEBI" id="CHEBI:29103"/>
    </ligand>
</feature>
<keyword evidence="1" id="KW-0630">Potassium</keyword>
<organism evidence="5 6">
    <name type="scientific">Flexivirga alba</name>
    <dbReference type="NCBI Taxonomy" id="702742"/>
    <lineage>
        <taxon>Bacteria</taxon>
        <taxon>Bacillati</taxon>
        <taxon>Actinomycetota</taxon>
        <taxon>Actinomycetes</taxon>
        <taxon>Micrococcales</taxon>
        <taxon>Dermacoccaceae</taxon>
        <taxon>Flexivirga</taxon>
    </lineage>
</organism>
<dbReference type="InterPro" id="IPR048304">
    <property type="entry name" value="UbiD_Rift_dom"/>
</dbReference>
<evidence type="ECO:0000259" key="3">
    <source>
        <dbReference type="Pfam" id="PF20695"/>
    </source>
</evidence>
<feature type="binding site" evidence="1">
    <location>
        <position position="188"/>
    </location>
    <ligand>
        <name>prenylated FMN</name>
        <dbReference type="ChEBI" id="CHEBI:87746"/>
    </ligand>
</feature>
<feature type="binding site" evidence="1">
    <location>
        <position position="230"/>
    </location>
    <ligand>
        <name>Mn(2+)</name>
        <dbReference type="ChEBI" id="CHEBI:29035"/>
    </ligand>
</feature>
<dbReference type="Pfam" id="PF20695">
    <property type="entry name" value="UbiD_N"/>
    <property type="match status" value="1"/>
</dbReference>
<dbReference type="PANTHER" id="PTHR30108">
    <property type="entry name" value="3-OCTAPRENYL-4-HYDROXYBENZOATE CARBOXY-LYASE-RELATED"/>
    <property type="match status" value="1"/>
</dbReference>
<comment type="catalytic activity">
    <reaction evidence="1">
        <text>pyrrole-2-carboxylate + H2O = 1H-pyrrole + hydrogencarbonate</text>
        <dbReference type="Rhea" id="RHEA:31379"/>
        <dbReference type="ChEBI" id="CHEBI:15377"/>
        <dbReference type="ChEBI" id="CHEBI:17544"/>
        <dbReference type="ChEBI" id="CHEBI:19203"/>
        <dbReference type="ChEBI" id="CHEBI:27660"/>
        <dbReference type="EC" id="4.1.1.93"/>
    </reaction>
</comment>
<comment type="function">
    <text evidence="1">Catalyzes the prenyl-FMN-dependent decarboxylation of pyrrole-2-carboxylate (P2C). Can also catalyze the carboxylation of pyrrole in the presence of elevated concentrations of CO(2) or bicarbonate.</text>
</comment>
<dbReference type="Gene3D" id="1.20.5.4570">
    <property type="match status" value="1"/>
</dbReference>
<dbReference type="SUPFAM" id="SSF50475">
    <property type="entry name" value="FMN-binding split barrel"/>
    <property type="match status" value="1"/>
</dbReference>
<comment type="caution">
    <text evidence="5">The sequence shown here is derived from an EMBL/GenBank/DDBJ whole genome shotgun (WGS) entry which is preliminary data.</text>
</comment>
<proteinExistence type="inferred from homology"/>
<name>A0ABW2AAX0_9MICO</name>
<dbReference type="GO" id="GO:0016829">
    <property type="term" value="F:lyase activity"/>
    <property type="evidence" value="ECO:0007669"/>
    <property type="project" value="UniProtKB-KW"/>
</dbReference>
<dbReference type="Gene3D" id="3.40.1670.10">
    <property type="entry name" value="UbiD C-terminal domain-like"/>
    <property type="match status" value="1"/>
</dbReference>
<gene>
    <name evidence="5" type="ORF">ACFQDH_01575</name>
</gene>
<comment type="similarity">
    <text evidence="1">Belongs to the UbiD family. UbiD-like/FDC subfamily.</text>
</comment>